<dbReference type="GeneID" id="36571444"/>
<reference evidence="1 2" key="1">
    <citation type="journal article" date="2018" name="New Phytol.">
        <title>Comparative genomics and transcriptomics depict ericoid mycorrhizal fungi as versatile saprotrophs and plant mutualists.</title>
        <authorList>
            <person name="Martino E."/>
            <person name="Morin E."/>
            <person name="Grelet G.A."/>
            <person name="Kuo A."/>
            <person name="Kohler A."/>
            <person name="Daghino S."/>
            <person name="Barry K.W."/>
            <person name="Cichocki N."/>
            <person name="Clum A."/>
            <person name="Dockter R.B."/>
            <person name="Hainaut M."/>
            <person name="Kuo R.C."/>
            <person name="LaButti K."/>
            <person name="Lindahl B.D."/>
            <person name="Lindquist E.A."/>
            <person name="Lipzen A."/>
            <person name="Khouja H.R."/>
            <person name="Magnuson J."/>
            <person name="Murat C."/>
            <person name="Ohm R.A."/>
            <person name="Singer S.W."/>
            <person name="Spatafora J.W."/>
            <person name="Wang M."/>
            <person name="Veneault-Fourrey C."/>
            <person name="Henrissat B."/>
            <person name="Grigoriev I.V."/>
            <person name="Martin F.M."/>
            <person name="Perotto S."/>
        </authorList>
    </citation>
    <scope>NUCLEOTIDE SEQUENCE [LARGE SCALE GENOMIC DNA]</scope>
    <source>
        <strain evidence="1 2">ATCC 22711</strain>
    </source>
</reference>
<dbReference type="Proteomes" id="UP000241818">
    <property type="component" value="Unassembled WGS sequence"/>
</dbReference>
<accession>A0A2T3BAC3</accession>
<organism evidence="1 2">
    <name type="scientific">Amorphotheca resinae ATCC 22711</name>
    <dbReference type="NCBI Taxonomy" id="857342"/>
    <lineage>
        <taxon>Eukaryota</taxon>
        <taxon>Fungi</taxon>
        <taxon>Dikarya</taxon>
        <taxon>Ascomycota</taxon>
        <taxon>Pezizomycotina</taxon>
        <taxon>Leotiomycetes</taxon>
        <taxon>Helotiales</taxon>
        <taxon>Amorphothecaceae</taxon>
        <taxon>Amorphotheca</taxon>
    </lineage>
</organism>
<gene>
    <name evidence="1" type="ORF">M430DRAFT_15974</name>
</gene>
<dbReference type="RefSeq" id="XP_024723847.1">
    <property type="nucleotide sequence ID" value="XM_024863363.1"/>
</dbReference>
<evidence type="ECO:0000313" key="2">
    <source>
        <dbReference type="Proteomes" id="UP000241818"/>
    </source>
</evidence>
<proteinExistence type="predicted"/>
<keyword evidence="2" id="KW-1185">Reference proteome</keyword>
<evidence type="ECO:0000313" key="1">
    <source>
        <dbReference type="EMBL" id="PSS25248.1"/>
    </source>
</evidence>
<name>A0A2T3BAC3_AMORE</name>
<sequence>MSSTLNAYDEYLAAIERGKRLCKELQSFVQEPLTYPTMQSLYDVEMNPLRINTKKIIQRTLAGCGLSTSEMMYIDVRNIGKGEYDDAAYANHFDGRSGVVVCSENYKDRDENGLGQRLWPSEILWQSWLVAVKNRESKPSDLHAVVRFRVVNNATKRLIWESARRSTCTIEGENGLREYTNWDQGYHAILGSPNGGSTMRMLLDHKREIGYRTVERVVVLDEGNLALDKPQTRSFLILLSPRRTPPTRIPRPTACGAHFKVRKTKPLHGWPPLKDKGKIGLK</sequence>
<dbReference type="OrthoDB" id="3526025at2759"/>
<dbReference type="EMBL" id="KZ679007">
    <property type="protein sequence ID" value="PSS25248.1"/>
    <property type="molecule type" value="Genomic_DNA"/>
</dbReference>
<dbReference type="InParanoid" id="A0A2T3BAC3"/>
<dbReference type="AlphaFoldDB" id="A0A2T3BAC3"/>
<protein>
    <submittedName>
        <fullName evidence="1">Uncharacterized protein</fullName>
    </submittedName>
</protein>